<feature type="chain" id="PRO_5031356648" evidence="1">
    <location>
        <begin position="27"/>
        <end position="171"/>
    </location>
</feature>
<keyword evidence="1" id="KW-0732">Signal</keyword>
<proteinExistence type="predicted"/>
<dbReference type="SUPFAM" id="SSF48452">
    <property type="entry name" value="TPR-like"/>
    <property type="match status" value="1"/>
</dbReference>
<evidence type="ECO:0000256" key="1">
    <source>
        <dbReference type="SAM" id="SignalP"/>
    </source>
</evidence>
<reference evidence="2 3" key="1">
    <citation type="submission" date="2020-08" db="EMBL/GenBank/DDBJ databases">
        <title>Genomic Encyclopedia of Type Strains, Phase IV (KMG-IV): sequencing the most valuable type-strain genomes for metagenomic binning, comparative biology and taxonomic classification.</title>
        <authorList>
            <person name="Goeker M."/>
        </authorList>
    </citation>
    <scope>NUCLEOTIDE SEQUENCE [LARGE SCALE GENOMIC DNA]</scope>
    <source>
        <strain evidence="2 3">DSM 25897</strain>
    </source>
</reference>
<dbReference type="RefSeq" id="WP_183948625.1">
    <property type="nucleotide sequence ID" value="NZ_JACHHX010000012.1"/>
</dbReference>
<organism evidence="2 3">
    <name type="scientific">Rehaibacterium terrae</name>
    <dbReference type="NCBI Taxonomy" id="1341696"/>
    <lineage>
        <taxon>Bacteria</taxon>
        <taxon>Pseudomonadati</taxon>
        <taxon>Pseudomonadota</taxon>
        <taxon>Gammaproteobacteria</taxon>
        <taxon>Lysobacterales</taxon>
        <taxon>Lysobacteraceae</taxon>
        <taxon>Rehaibacterium</taxon>
    </lineage>
</organism>
<sequence length="171" mass="18849">MKRWTPLAGALLLAACTTPSSPPAQQATKPPAPPVRDLVAQVRAAAEADDALAVSPLRDPQIEDLREEVERLERAGKYRQAAAVLARALEIVPDDPELLQHAAELAIHRQAWTEAVELASRSYHLGPRLGPLCRRNWTALRVIYELHAQDEHAALAREKLAQCTVEPPVRM</sequence>
<evidence type="ECO:0000313" key="2">
    <source>
        <dbReference type="EMBL" id="MBB5015956.1"/>
    </source>
</evidence>
<dbReference type="InterPro" id="IPR011990">
    <property type="entry name" value="TPR-like_helical_dom_sf"/>
</dbReference>
<keyword evidence="3" id="KW-1185">Reference proteome</keyword>
<dbReference type="PROSITE" id="PS51257">
    <property type="entry name" value="PROKAR_LIPOPROTEIN"/>
    <property type="match status" value="1"/>
</dbReference>
<dbReference type="EMBL" id="JACHHX010000012">
    <property type="protein sequence ID" value="MBB5015956.1"/>
    <property type="molecule type" value="Genomic_DNA"/>
</dbReference>
<name>A0A7W7Y0P3_9GAMM</name>
<dbReference type="Gene3D" id="1.25.40.10">
    <property type="entry name" value="Tetratricopeptide repeat domain"/>
    <property type="match status" value="1"/>
</dbReference>
<dbReference type="Proteomes" id="UP000519004">
    <property type="component" value="Unassembled WGS sequence"/>
</dbReference>
<dbReference type="AlphaFoldDB" id="A0A7W7Y0P3"/>
<comment type="caution">
    <text evidence="2">The sequence shown here is derived from an EMBL/GenBank/DDBJ whole genome shotgun (WGS) entry which is preliminary data.</text>
</comment>
<gene>
    <name evidence="2" type="ORF">HNQ58_001866</name>
</gene>
<dbReference type="Pfam" id="PF14559">
    <property type="entry name" value="TPR_19"/>
    <property type="match status" value="1"/>
</dbReference>
<accession>A0A7W7Y0P3</accession>
<feature type="signal peptide" evidence="1">
    <location>
        <begin position="1"/>
        <end position="26"/>
    </location>
</feature>
<evidence type="ECO:0000313" key="3">
    <source>
        <dbReference type="Proteomes" id="UP000519004"/>
    </source>
</evidence>
<protein>
    <submittedName>
        <fullName evidence="2">Flp pilus assembly protein TadD</fullName>
    </submittedName>
</protein>